<reference evidence="5" key="1">
    <citation type="journal article" date="2019" name="Int. J. Syst. Evol. Microbiol.">
        <title>The Global Catalogue of Microorganisms (GCM) 10K type strain sequencing project: providing services to taxonomists for standard genome sequencing and annotation.</title>
        <authorList>
            <consortium name="The Broad Institute Genomics Platform"/>
            <consortium name="The Broad Institute Genome Sequencing Center for Infectious Disease"/>
            <person name="Wu L."/>
            <person name="Ma J."/>
        </authorList>
    </citation>
    <scope>NUCLEOTIDE SEQUENCE [LARGE SCALE GENOMIC DNA]</scope>
    <source>
        <strain evidence="5">CCUG 57113</strain>
    </source>
</reference>
<dbReference type="Gene3D" id="2.130.10.30">
    <property type="entry name" value="Regulator of chromosome condensation 1/beta-lactamase-inhibitor protein II"/>
    <property type="match status" value="2"/>
</dbReference>
<name>A0ABW0M153_9BACL</name>
<dbReference type="PROSITE" id="PS50012">
    <property type="entry name" value="RCC1_3"/>
    <property type="match status" value="7"/>
</dbReference>
<feature type="domain" description="Cadherin-like beta-sandwich-like" evidence="2">
    <location>
        <begin position="441"/>
        <end position="537"/>
    </location>
</feature>
<dbReference type="Pfam" id="PF00415">
    <property type="entry name" value="RCC1"/>
    <property type="match status" value="1"/>
</dbReference>
<keyword evidence="5" id="KW-1185">Reference proteome</keyword>
<dbReference type="Pfam" id="PF25390">
    <property type="entry name" value="WD40_RLD"/>
    <property type="match status" value="1"/>
</dbReference>
<dbReference type="RefSeq" id="WP_378083302.1">
    <property type="nucleotide sequence ID" value="NZ_JBHSMH010000097.1"/>
</dbReference>
<feature type="non-terminal residue" evidence="4">
    <location>
        <position position="693"/>
    </location>
</feature>
<dbReference type="InterPro" id="IPR058923">
    <property type="entry name" value="RCC1-like_dom"/>
</dbReference>
<gene>
    <name evidence="4" type="ORF">ACFPPD_21645</name>
</gene>
<dbReference type="PRINTS" id="PR00633">
    <property type="entry name" value="RCCNDNSATION"/>
</dbReference>
<evidence type="ECO:0000259" key="3">
    <source>
        <dbReference type="Pfam" id="PF25390"/>
    </source>
</evidence>
<evidence type="ECO:0000256" key="1">
    <source>
        <dbReference type="ARBA" id="ARBA00022737"/>
    </source>
</evidence>
<evidence type="ECO:0000313" key="5">
    <source>
        <dbReference type="Proteomes" id="UP001596105"/>
    </source>
</evidence>
<comment type="caution">
    <text evidence="4">The sequence shown here is derived from an EMBL/GenBank/DDBJ whole genome shotgun (WGS) entry which is preliminary data.</text>
</comment>
<dbReference type="Proteomes" id="UP001596105">
    <property type="component" value="Unassembled WGS sequence"/>
</dbReference>
<evidence type="ECO:0000259" key="2">
    <source>
        <dbReference type="Pfam" id="PF12733"/>
    </source>
</evidence>
<dbReference type="EMBL" id="JBHSMH010000097">
    <property type="protein sequence ID" value="MFC5471295.1"/>
    <property type="molecule type" value="Genomic_DNA"/>
</dbReference>
<evidence type="ECO:0000313" key="4">
    <source>
        <dbReference type="EMBL" id="MFC5471295.1"/>
    </source>
</evidence>
<accession>A0ABW0M153</accession>
<keyword evidence="1" id="KW-0677">Repeat</keyword>
<dbReference type="InterPro" id="IPR000408">
    <property type="entry name" value="Reg_chr_condens"/>
</dbReference>
<dbReference type="Pfam" id="PF12733">
    <property type="entry name" value="Cadherin-like"/>
    <property type="match status" value="1"/>
</dbReference>
<dbReference type="InterPro" id="IPR051625">
    <property type="entry name" value="Signaling_Regulatory_Domain"/>
</dbReference>
<protein>
    <submittedName>
        <fullName evidence="4">Immunoglobulin-like domain-containing protein</fullName>
    </submittedName>
</protein>
<dbReference type="InterPro" id="IPR025883">
    <property type="entry name" value="Cadherin-like_domain"/>
</dbReference>
<feature type="domain" description="RCC1-like" evidence="3">
    <location>
        <begin position="86"/>
        <end position="335"/>
    </location>
</feature>
<proteinExistence type="predicted"/>
<dbReference type="SUPFAM" id="SSF50985">
    <property type="entry name" value="RCC1/BLIP-II"/>
    <property type="match status" value="1"/>
</dbReference>
<dbReference type="PROSITE" id="PS00626">
    <property type="entry name" value="RCC1_2"/>
    <property type="match status" value="2"/>
</dbReference>
<dbReference type="InterPro" id="IPR009091">
    <property type="entry name" value="RCC1/BLIP-II"/>
</dbReference>
<dbReference type="PANTHER" id="PTHR22872">
    <property type="entry name" value="BTK-BINDING PROTEIN-RELATED"/>
    <property type="match status" value="1"/>
</dbReference>
<sequence>MALKSDGTLWAWGDNDYGQLGDGTTTRRYTPVQVLSGVQAIAAGARHSLALKSDGTLWAWGDNSVGDLGDGTTIDRHTPVQVLSGVQAVASRGFHSLALKSDGTLWAWGDNAYGQLGDGTTINSSTPVQVLSDVQAIAAGFNHSLAVKSNGTLWAWGDNDWGQLGDGTMTRRYTPVQVLSGVQAVAGGGAHSLALKSDDTLWAWGYNGDGELGDGTTTNSITPVQAQGLSGVQDIAAGYLFSLTLKSDGTLLAWGDNSSGQLGDGTAADSSTPVQVLSGVQAAAAGIVHGLALKSDGTLWAWGYNGSGQLGDGTVGTDRYSPVQVVFPQTDAEAVAADKATMAIGYAAGDSASGVTQNVTLPTGGASGTTISWTSDNTAITVSGSNGAVTRPGYSAGDATVTLTATISKGAATDTRIYVLTVIAQEETASSNADLSGLTLSNGTLSPVFAAGTLNYTASVANNVSAVTVTATVYDVVNATVTASVYNGAGMLMSGPISLTTGAPSGSLPLNEGNNTIKVVVTAEDGTTQTYLVIVSRNSDTSSPGPTSTGGISDSSTEFLVIINGKEHGQIVEEAVTQEGRQNVLTLTVDASRLADLLAKEVDKSVVIIPAALSENAEKVTVELTGDAVKAMENKQADLEVQTANGNYKLPAAQVFIDQIASQLGGQAKLSDIVIHVSIAKSDAEKVKLVEST</sequence>
<organism evidence="4 5">
    <name type="scientific">Cohnella suwonensis</name>
    <dbReference type="NCBI Taxonomy" id="696072"/>
    <lineage>
        <taxon>Bacteria</taxon>
        <taxon>Bacillati</taxon>
        <taxon>Bacillota</taxon>
        <taxon>Bacilli</taxon>
        <taxon>Bacillales</taxon>
        <taxon>Paenibacillaceae</taxon>
        <taxon>Cohnella</taxon>
    </lineage>
</organism>